<dbReference type="AlphaFoldDB" id="A0AAJ7WGX4"/>
<keyword evidence="2" id="KW-1185">Reference proteome</keyword>
<name>A0AAJ7WGX4_9ACAR</name>
<evidence type="ECO:0000313" key="3">
    <source>
        <dbReference type="RefSeq" id="XP_028966422.1"/>
    </source>
</evidence>
<organism evidence="2 3">
    <name type="scientific">Galendromus occidentalis</name>
    <name type="common">western predatory mite</name>
    <dbReference type="NCBI Taxonomy" id="34638"/>
    <lineage>
        <taxon>Eukaryota</taxon>
        <taxon>Metazoa</taxon>
        <taxon>Ecdysozoa</taxon>
        <taxon>Arthropoda</taxon>
        <taxon>Chelicerata</taxon>
        <taxon>Arachnida</taxon>
        <taxon>Acari</taxon>
        <taxon>Parasitiformes</taxon>
        <taxon>Mesostigmata</taxon>
        <taxon>Gamasina</taxon>
        <taxon>Phytoseioidea</taxon>
        <taxon>Phytoseiidae</taxon>
        <taxon>Typhlodrominae</taxon>
        <taxon>Galendromus</taxon>
    </lineage>
</organism>
<proteinExistence type="predicted"/>
<feature type="compositionally biased region" description="Polar residues" evidence="1">
    <location>
        <begin position="432"/>
        <end position="450"/>
    </location>
</feature>
<dbReference type="RefSeq" id="XP_028966422.1">
    <property type="nucleotide sequence ID" value="XM_029110589.1"/>
</dbReference>
<accession>A0AAJ7WGX4</accession>
<feature type="region of interest" description="Disordered" evidence="1">
    <location>
        <begin position="432"/>
        <end position="456"/>
    </location>
</feature>
<evidence type="ECO:0000256" key="1">
    <source>
        <dbReference type="SAM" id="MobiDB-lite"/>
    </source>
</evidence>
<feature type="region of interest" description="Disordered" evidence="1">
    <location>
        <begin position="89"/>
        <end position="110"/>
    </location>
</feature>
<reference evidence="3" key="1">
    <citation type="submission" date="2025-08" db="UniProtKB">
        <authorList>
            <consortium name="RefSeq"/>
        </authorList>
    </citation>
    <scope>IDENTIFICATION</scope>
</reference>
<dbReference type="KEGG" id="goe:114828030"/>
<gene>
    <name evidence="3" type="primary">LOC114828030</name>
</gene>
<protein>
    <submittedName>
        <fullName evidence="3">Uncharacterized protein LOC114828030</fullName>
    </submittedName>
</protein>
<dbReference type="GeneID" id="114828030"/>
<evidence type="ECO:0000313" key="2">
    <source>
        <dbReference type="Proteomes" id="UP000694867"/>
    </source>
</evidence>
<sequence length="592" mass="63780">MAQRRSSSTGFIIIVASAIISSVVVAATEIVSASNMKLTALTVLTVAISSGRVTSITAPSAVDSRSVTEQSATPVHLNGVMAKPTLTTTASGAQDASPPEEPILGTRSKGPPHIALPCRLMSSSGFRVNASSSQLQPAQYALSNSSIWVHHPVSGDWTELRSTLIPVFDPSWSVKCVLDDDETNGRETVVIANRTAALAYHRASAKWIDLSTPETIRDEAKVVWCQQGVIHVYSTNSGQLLTSDPLGDQMNTSHVPSLPPTFTTGDHTKMIYWYLSASKHIYVMLERPVNGSTTCNCSVVARASTYSEFGSWTLLDKWEYSDIEGGSHPSPHSGEAPVTWTDGSNMLWMWRPRTAPKVSADGHLLWSYNILGRSWQRRKVQSFGGEGAPRLPLLGWATSSQSCIIFAPATCREPFTLTKPVCIEVSPATNRSALRKNATQSKSAKNSSKNRVTRKPGSKVVLFSTVKPRQSLDAAPTIPITTSASTSTIATVNTSSNPSEDVTTPISVTTEDIADEEMDGDELDLELGSPWHDSESGIFDSVIFCATSAVALCLVSAIWCVRHCAPFPKEALLPLRDPPSVRYTAIPDHTIA</sequence>
<dbReference type="Proteomes" id="UP000694867">
    <property type="component" value="Unplaced"/>
</dbReference>